<protein>
    <recommendedName>
        <fullName evidence="7">Lipoprotein</fullName>
    </recommendedName>
</protein>
<reference evidence="2 5" key="1">
    <citation type="submission" date="2017-07" db="EMBL/GenBank/DDBJ databases">
        <title>Raoultella ornithinolytica strain HH3 draft genome.</title>
        <authorList>
            <person name="Duceppe M.-O."/>
            <person name="Huang H."/>
            <person name="Phipps-Todd B."/>
        </authorList>
    </citation>
    <scope>NUCLEOTIDE SEQUENCE [LARGE SCALE GENOMIC DNA]</scope>
    <source>
        <strain evidence="2 5">HH3</strain>
    </source>
</reference>
<keyword evidence="1" id="KW-0732">Signal</keyword>
<dbReference type="EMBL" id="CP145163">
    <property type="protein sequence ID" value="WWC11039.1"/>
    <property type="molecule type" value="Genomic_DNA"/>
</dbReference>
<proteinExistence type="predicted"/>
<accession>A0A1Y6GQQ9</accession>
<evidence type="ECO:0000313" key="6">
    <source>
        <dbReference type="Proteomes" id="UP001350972"/>
    </source>
</evidence>
<gene>
    <name evidence="2" type="ORF">CFY86_03730</name>
    <name evidence="4" type="ORF">LM286_22440</name>
    <name evidence="3" type="ORF">N2J37_23385</name>
</gene>
<dbReference type="AlphaFoldDB" id="A0A1Y6GQQ9"/>
<keyword evidence="6" id="KW-1185">Reference proteome</keyword>
<dbReference type="eggNOG" id="ENOG5032SYP">
    <property type="taxonomic scope" value="Bacteria"/>
</dbReference>
<dbReference type="PaxDb" id="1286170-RORB6_14585"/>
<dbReference type="Proteomes" id="UP000229713">
    <property type="component" value="Unassembled WGS sequence"/>
</dbReference>
<name>A0A1Y6GQQ9_RAOOR</name>
<dbReference type="PROSITE" id="PS51257">
    <property type="entry name" value="PROKAR_LIPOPROTEIN"/>
    <property type="match status" value="1"/>
</dbReference>
<evidence type="ECO:0000313" key="2">
    <source>
        <dbReference type="EMBL" id="PIK93401.1"/>
    </source>
</evidence>
<dbReference type="Proteomes" id="UP001350972">
    <property type="component" value="Chromosome"/>
</dbReference>
<sequence>MRLVLTTALFAATLASAAACAADPAIPWADNSGGTENTHIAAMGQNLNAQHQAISKTTEGVWAANSGSIHSDEAALSSSKPAFSGYPQLMPHQG</sequence>
<evidence type="ECO:0000313" key="4">
    <source>
        <dbReference type="EMBL" id="WWC11039.1"/>
    </source>
</evidence>
<evidence type="ECO:0000256" key="1">
    <source>
        <dbReference type="SAM" id="SignalP"/>
    </source>
</evidence>
<evidence type="ECO:0008006" key="7">
    <source>
        <dbReference type="Google" id="ProtNLM"/>
    </source>
</evidence>
<evidence type="ECO:0000313" key="3">
    <source>
        <dbReference type="EMBL" id="UXE37428.1"/>
    </source>
</evidence>
<dbReference type="RefSeq" id="WP_004857926.1">
    <property type="nucleotide sequence ID" value="NZ_ABDFAB020000016.1"/>
</dbReference>
<dbReference type="EMBL" id="CP104450">
    <property type="protein sequence ID" value="UXE37428.1"/>
    <property type="molecule type" value="Genomic_DNA"/>
</dbReference>
<reference evidence="3" key="2">
    <citation type="submission" date="2022-09" db="EMBL/GenBank/DDBJ databases">
        <title>Multidrug resistance Raoultella ornithinolytica Strain MQB_Silv_108.</title>
        <authorList>
            <person name="Quintela-Baluja M."/>
        </authorList>
    </citation>
    <scope>NUCLEOTIDE SEQUENCE</scope>
    <source>
        <strain evidence="3">MQB_Silv_108</strain>
    </source>
</reference>
<reference evidence="4 6" key="3">
    <citation type="submission" date="2024-02" db="EMBL/GenBank/DDBJ databases">
        <title>Tn5403 promotes plasmid rearrangements and degradation of the Klebsiella pneumoniae carbapenemase (KPC) transposon Tn4401.</title>
        <authorList>
            <person name="Sheppard A.E."/>
            <person name="Barry K.E."/>
            <person name="Parikh H.I."/>
            <person name="Vegesana K."/>
            <person name="Sebra R."/>
            <person name="George S."/>
            <person name="Sanderson N.D."/>
            <person name="Stoesser N."/>
            <person name="Eyre D.W."/>
            <person name="Crook D.W."/>
            <person name="Walker A.S."/>
            <person name="Mathers A.J."/>
        </authorList>
    </citation>
    <scope>NUCLEOTIDE SEQUENCE [LARGE SCALE GENOMIC DNA]</scope>
    <source>
        <strain evidence="4 6">CAV1921</strain>
    </source>
</reference>
<dbReference type="Proteomes" id="UP001064206">
    <property type="component" value="Chromosome"/>
</dbReference>
<feature type="signal peptide" evidence="1">
    <location>
        <begin position="1"/>
        <end position="21"/>
    </location>
</feature>
<evidence type="ECO:0000313" key="5">
    <source>
        <dbReference type="Proteomes" id="UP000229713"/>
    </source>
</evidence>
<feature type="chain" id="PRO_5015073254" description="Lipoprotein" evidence="1">
    <location>
        <begin position="22"/>
        <end position="94"/>
    </location>
</feature>
<organism evidence="2 5">
    <name type="scientific">Raoultella ornithinolytica</name>
    <name type="common">Klebsiella ornithinolytica</name>
    <dbReference type="NCBI Taxonomy" id="54291"/>
    <lineage>
        <taxon>Bacteria</taxon>
        <taxon>Pseudomonadati</taxon>
        <taxon>Pseudomonadota</taxon>
        <taxon>Gammaproteobacteria</taxon>
        <taxon>Enterobacterales</taxon>
        <taxon>Enterobacteriaceae</taxon>
        <taxon>Klebsiella/Raoultella group</taxon>
        <taxon>Raoultella</taxon>
    </lineage>
</organism>
<dbReference type="EMBL" id="NKYI01000010">
    <property type="protein sequence ID" value="PIK93401.1"/>
    <property type="molecule type" value="Genomic_DNA"/>
</dbReference>